<organism evidence="2">
    <name type="scientific">Siphoviridae sp. ct0106</name>
    <dbReference type="NCBI Taxonomy" id="2825290"/>
    <lineage>
        <taxon>Viruses</taxon>
        <taxon>Duplodnaviria</taxon>
        <taxon>Heunggongvirae</taxon>
        <taxon>Uroviricota</taxon>
        <taxon>Caudoviricetes</taxon>
    </lineage>
</organism>
<reference evidence="2" key="1">
    <citation type="journal article" date="2021" name="Proc. Natl. Acad. Sci. U.S.A.">
        <title>A Catalog of Tens of Thousands of Viruses from Human Metagenomes Reveals Hidden Associations with Chronic Diseases.</title>
        <authorList>
            <person name="Tisza M.J."/>
            <person name="Buck C.B."/>
        </authorList>
    </citation>
    <scope>NUCLEOTIDE SEQUENCE</scope>
    <source>
        <strain evidence="2">Ct0106</strain>
    </source>
</reference>
<protein>
    <recommendedName>
        <fullName evidence="3">Terminase small subunit</fullName>
    </recommendedName>
</protein>
<accession>A0A8S5P659</accession>
<dbReference type="Pfam" id="PF25673">
    <property type="entry name" value="Terminase_7"/>
    <property type="match status" value="1"/>
</dbReference>
<evidence type="ECO:0000313" key="2">
    <source>
        <dbReference type="EMBL" id="DAE02128.1"/>
    </source>
</evidence>
<feature type="compositionally biased region" description="Basic and acidic residues" evidence="1">
    <location>
        <begin position="11"/>
        <end position="26"/>
    </location>
</feature>
<sequence length="146" mass="16481">MMGVKGPIPKRSTEGHRTTQARKLDGGVEPVNVVAEQVKPPKPDPDWHPIAKKLWKAVERSTFTRYYEPSDWIVLYSTCDDLSNYKMQDRRSPTMLAAVNTMLTSLLLTEGDRRRVQIEINRVDESEAESAGVVALQAWAKARATK</sequence>
<proteinExistence type="predicted"/>
<name>A0A8S5P659_9CAUD</name>
<feature type="region of interest" description="Disordered" evidence="1">
    <location>
        <begin position="1"/>
        <end position="28"/>
    </location>
</feature>
<dbReference type="EMBL" id="BK015341">
    <property type="protein sequence ID" value="DAE02128.1"/>
    <property type="molecule type" value="Genomic_DNA"/>
</dbReference>
<evidence type="ECO:0000256" key="1">
    <source>
        <dbReference type="SAM" id="MobiDB-lite"/>
    </source>
</evidence>
<evidence type="ECO:0008006" key="3">
    <source>
        <dbReference type="Google" id="ProtNLM"/>
    </source>
</evidence>
<dbReference type="InterPro" id="IPR057972">
    <property type="entry name" value="Terminase_7"/>
</dbReference>